<name>A0A9D4XF90_PEA</name>
<feature type="domain" description="RING-CH-type" evidence="6">
    <location>
        <begin position="65"/>
        <end position="89"/>
    </location>
</feature>
<dbReference type="AlphaFoldDB" id="A0A9D4XF90"/>
<evidence type="ECO:0000256" key="2">
    <source>
        <dbReference type="ARBA" id="ARBA00022771"/>
    </source>
</evidence>
<dbReference type="GO" id="GO:0016567">
    <property type="term" value="P:protein ubiquitination"/>
    <property type="evidence" value="ECO:0007669"/>
    <property type="project" value="TreeGrafter"/>
</dbReference>
<gene>
    <name evidence="7" type="ORF">KIW84_044005</name>
</gene>
<dbReference type="Proteomes" id="UP001058974">
    <property type="component" value="Chromosome 4"/>
</dbReference>
<evidence type="ECO:0000313" key="8">
    <source>
        <dbReference type="Proteomes" id="UP001058974"/>
    </source>
</evidence>
<dbReference type="Pfam" id="PF12428">
    <property type="entry name" value="DUF3675"/>
    <property type="match status" value="2"/>
</dbReference>
<evidence type="ECO:0000256" key="3">
    <source>
        <dbReference type="ARBA" id="ARBA00022833"/>
    </source>
</evidence>
<proteinExistence type="predicted"/>
<organism evidence="7 8">
    <name type="scientific">Pisum sativum</name>
    <name type="common">Garden pea</name>
    <name type="synonym">Lathyrus oleraceus</name>
    <dbReference type="NCBI Taxonomy" id="3888"/>
    <lineage>
        <taxon>Eukaryota</taxon>
        <taxon>Viridiplantae</taxon>
        <taxon>Streptophyta</taxon>
        <taxon>Embryophyta</taxon>
        <taxon>Tracheophyta</taxon>
        <taxon>Spermatophyta</taxon>
        <taxon>Magnoliopsida</taxon>
        <taxon>eudicotyledons</taxon>
        <taxon>Gunneridae</taxon>
        <taxon>Pentapetalae</taxon>
        <taxon>rosids</taxon>
        <taxon>fabids</taxon>
        <taxon>Fabales</taxon>
        <taxon>Fabaceae</taxon>
        <taxon>Papilionoideae</taxon>
        <taxon>50 kb inversion clade</taxon>
        <taxon>NPAAA clade</taxon>
        <taxon>Hologalegina</taxon>
        <taxon>IRL clade</taxon>
        <taxon>Fabeae</taxon>
        <taxon>Lathyrus</taxon>
    </lineage>
</organism>
<dbReference type="InterPro" id="IPR022143">
    <property type="entry name" value="DUF3675"/>
</dbReference>
<comment type="caution">
    <text evidence="7">The sequence shown here is derived from an EMBL/GenBank/DDBJ whole genome shotgun (WGS) entry which is preliminary data.</text>
</comment>
<dbReference type="GO" id="GO:0016020">
    <property type="term" value="C:membrane"/>
    <property type="evidence" value="ECO:0007669"/>
    <property type="project" value="TreeGrafter"/>
</dbReference>
<evidence type="ECO:0000313" key="7">
    <source>
        <dbReference type="EMBL" id="KAI5420041.1"/>
    </source>
</evidence>
<evidence type="ECO:0000259" key="6">
    <source>
        <dbReference type="Pfam" id="PF12906"/>
    </source>
</evidence>
<keyword evidence="5" id="KW-0472">Membrane</keyword>
<feature type="compositionally biased region" description="Acidic residues" evidence="4">
    <location>
        <begin position="48"/>
        <end position="57"/>
    </location>
</feature>
<dbReference type="PANTHER" id="PTHR23012:SF206">
    <property type="entry name" value="RING_FYVE_PHD ZINC FINGER PROTEIN"/>
    <property type="match status" value="1"/>
</dbReference>
<dbReference type="EMBL" id="JAMSHJ010000004">
    <property type="protein sequence ID" value="KAI5420041.1"/>
    <property type="molecule type" value="Genomic_DNA"/>
</dbReference>
<keyword evidence="5" id="KW-1133">Transmembrane helix</keyword>
<sequence length="297" mass="32191">MSDHLVLFVDRLVRPMPVEPLAQHPAQPAPEPVTPVNEAPAGPSGSSVEEDDDGEEEPLLQMGECRICQEEDSINNLENPCGCSGSLKSYEPGYTAPPPRPHAEETTIDIGGGWTLSGTPLDLRDPRLLAIAEAERQFFEAEYDGYAASNANGAAFCRSAALILMALLLLRHALSVTDADADDDPSTFFSVSNLSSYLLSSSSHHTVAVLLSKCYGEKKTSLIDHYPQLFLLRAAGFLLPCYIMAWAISILQRRRQRQEAAALAATQVAFVLQSGQHRGLQFAIAPAPTVNPHQEQV</sequence>
<dbReference type="PANTHER" id="PTHR23012">
    <property type="entry name" value="RING/FYVE/PHD ZINC FINGER DOMAIN-CONTAINING"/>
    <property type="match status" value="1"/>
</dbReference>
<dbReference type="GO" id="GO:0008270">
    <property type="term" value="F:zinc ion binding"/>
    <property type="evidence" value="ECO:0007669"/>
    <property type="project" value="UniProtKB-KW"/>
</dbReference>
<evidence type="ECO:0000256" key="5">
    <source>
        <dbReference type="SAM" id="Phobius"/>
    </source>
</evidence>
<keyword evidence="2" id="KW-0863">Zinc-finger</keyword>
<dbReference type="GO" id="GO:0004842">
    <property type="term" value="F:ubiquitin-protein transferase activity"/>
    <property type="evidence" value="ECO:0007669"/>
    <property type="project" value="TreeGrafter"/>
</dbReference>
<accession>A0A9D4XF90</accession>
<protein>
    <recommendedName>
        <fullName evidence="6">RING-CH-type domain-containing protein</fullName>
    </recommendedName>
</protein>
<feature type="transmembrane region" description="Helical" evidence="5">
    <location>
        <begin position="230"/>
        <end position="251"/>
    </location>
</feature>
<reference evidence="7 8" key="1">
    <citation type="journal article" date="2022" name="Nat. Genet.">
        <title>Improved pea reference genome and pan-genome highlight genomic features and evolutionary characteristics.</title>
        <authorList>
            <person name="Yang T."/>
            <person name="Liu R."/>
            <person name="Luo Y."/>
            <person name="Hu S."/>
            <person name="Wang D."/>
            <person name="Wang C."/>
            <person name="Pandey M.K."/>
            <person name="Ge S."/>
            <person name="Xu Q."/>
            <person name="Li N."/>
            <person name="Li G."/>
            <person name="Huang Y."/>
            <person name="Saxena R.K."/>
            <person name="Ji Y."/>
            <person name="Li M."/>
            <person name="Yan X."/>
            <person name="He Y."/>
            <person name="Liu Y."/>
            <person name="Wang X."/>
            <person name="Xiang C."/>
            <person name="Varshney R.K."/>
            <person name="Ding H."/>
            <person name="Gao S."/>
            <person name="Zong X."/>
        </authorList>
    </citation>
    <scope>NUCLEOTIDE SEQUENCE [LARGE SCALE GENOMIC DNA]</scope>
    <source>
        <strain evidence="7 8">cv. Zhongwan 6</strain>
    </source>
</reference>
<dbReference type="Pfam" id="PF12906">
    <property type="entry name" value="RINGv"/>
    <property type="match status" value="1"/>
</dbReference>
<dbReference type="InterPro" id="IPR011016">
    <property type="entry name" value="Znf_RING-CH"/>
</dbReference>
<keyword evidence="5" id="KW-0812">Transmembrane</keyword>
<keyword evidence="3" id="KW-0862">Zinc</keyword>
<keyword evidence="8" id="KW-1185">Reference proteome</keyword>
<dbReference type="Gramene" id="Psat04G0400500-T1">
    <property type="protein sequence ID" value="KAI5420041.1"/>
    <property type="gene ID" value="KIW84_044005"/>
</dbReference>
<keyword evidence="1" id="KW-0479">Metal-binding</keyword>
<dbReference type="InterPro" id="IPR033275">
    <property type="entry name" value="MARCH-like"/>
</dbReference>
<evidence type="ECO:0000256" key="1">
    <source>
        <dbReference type="ARBA" id="ARBA00022723"/>
    </source>
</evidence>
<evidence type="ECO:0000256" key="4">
    <source>
        <dbReference type="SAM" id="MobiDB-lite"/>
    </source>
</evidence>
<feature type="region of interest" description="Disordered" evidence="4">
    <location>
        <begin position="20"/>
        <end position="57"/>
    </location>
</feature>